<dbReference type="AlphaFoldDB" id="A0A6A6NLI4"/>
<evidence type="ECO:0000256" key="1">
    <source>
        <dbReference type="SAM" id="MobiDB-lite"/>
    </source>
</evidence>
<feature type="region of interest" description="Disordered" evidence="1">
    <location>
        <begin position="33"/>
        <end position="103"/>
    </location>
</feature>
<feature type="compositionally biased region" description="Polar residues" evidence="1">
    <location>
        <begin position="67"/>
        <end position="91"/>
    </location>
</feature>
<name>A0A6A6NLI4_9PEZI</name>
<organism evidence="2 3">
    <name type="scientific">Lineolata rhizophorae</name>
    <dbReference type="NCBI Taxonomy" id="578093"/>
    <lineage>
        <taxon>Eukaryota</taxon>
        <taxon>Fungi</taxon>
        <taxon>Dikarya</taxon>
        <taxon>Ascomycota</taxon>
        <taxon>Pezizomycotina</taxon>
        <taxon>Dothideomycetes</taxon>
        <taxon>Dothideomycetes incertae sedis</taxon>
        <taxon>Lineolatales</taxon>
        <taxon>Lineolataceae</taxon>
        <taxon>Lineolata</taxon>
    </lineage>
</organism>
<keyword evidence="3" id="KW-1185">Reference proteome</keyword>
<sequence length="149" mass="16130">MKQELRHKLPDVLLEQGFHRSASISMYVRKVERRLSPEGRSANDREEDSSECSETASVATGARAPSNEPQALPSSDLTPLQPVATSATLQPQGHDGERETDRCPELTGSVYELTPVDILELATGLIAKNLGCPGQLLLTEAINEGLYSS</sequence>
<reference evidence="2" key="1">
    <citation type="journal article" date="2020" name="Stud. Mycol.">
        <title>101 Dothideomycetes genomes: a test case for predicting lifestyles and emergence of pathogens.</title>
        <authorList>
            <person name="Haridas S."/>
            <person name="Albert R."/>
            <person name="Binder M."/>
            <person name="Bloem J."/>
            <person name="Labutti K."/>
            <person name="Salamov A."/>
            <person name="Andreopoulos B."/>
            <person name="Baker S."/>
            <person name="Barry K."/>
            <person name="Bills G."/>
            <person name="Bluhm B."/>
            <person name="Cannon C."/>
            <person name="Castanera R."/>
            <person name="Culley D."/>
            <person name="Daum C."/>
            <person name="Ezra D."/>
            <person name="Gonzalez J."/>
            <person name="Henrissat B."/>
            <person name="Kuo A."/>
            <person name="Liang C."/>
            <person name="Lipzen A."/>
            <person name="Lutzoni F."/>
            <person name="Magnuson J."/>
            <person name="Mondo S."/>
            <person name="Nolan M."/>
            <person name="Ohm R."/>
            <person name="Pangilinan J."/>
            <person name="Park H.-J."/>
            <person name="Ramirez L."/>
            <person name="Alfaro M."/>
            <person name="Sun H."/>
            <person name="Tritt A."/>
            <person name="Yoshinaga Y."/>
            <person name="Zwiers L.-H."/>
            <person name="Turgeon B."/>
            <person name="Goodwin S."/>
            <person name="Spatafora J."/>
            <person name="Crous P."/>
            <person name="Grigoriev I."/>
        </authorList>
    </citation>
    <scope>NUCLEOTIDE SEQUENCE</scope>
    <source>
        <strain evidence="2">ATCC 16933</strain>
    </source>
</reference>
<feature type="compositionally biased region" description="Basic and acidic residues" evidence="1">
    <location>
        <begin position="33"/>
        <end position="44"/>
    </location>
</feature>
<evidence type="ECO:0000313" key="3">
    <source>
        <dbReference type="Proteomes" id="UP000799766"/>
    </source>
</evidence>
<feature type="compositionally biased region" description="Basic and acidic residues" evidence="1">
    <location>
        <begin position="94"/>
        <end position="103"/>
    </location>
</feature>
<protein>
    <submittedName>
        <fullName evidence="2">Uncharacterized protein</fullName>
    </submittedName>
</protein>
<gene>
    <name evidence="2" type="ORF">BDY21DRAFT_358821</name>
</gene>
<dbReference type="EMBL" id="MU001707">
    <property type="protein sequence ID" value="KAF2452536.1"/>
    <property type="molecule type" value="Genomic_DNA"/>
</dbReference>
<dbReference type="OrthoDB" id="4539935at2759"/>
<dbReference type="Proteomes" id="UP000799766">
    <property type="component" value="Unassembled WGS sequence"/>
</dbReference>
<evidence type="ECO:0000313" key="2">
    <source>
        <dbReference type="EMBL" id="KAF2452536.1"/>
    </source>
</evidence>
<proteinExistence type="predicted"/>
<accession>A0A6A6NLI4</accession>